<protein>
    <recommendedName>
        <fullName evidence="10">Centromere protein I</fullName>
    </recommendedName>
</protein>
<dbReference type="AlphaFoldDB" id="A0A9D3MPW8"/>
<feature type="compositionally biased region" description="Basic and acidic residues" evidence="7">
    <location>
        <begin position="25"/>
        <end position="38"/>
    </location>
</feature>
<evidence type="ECO:0000256" key="5">
    <source>
        <dbReference type="ARBA" id="ARBA00023242"/>
    </source>
</evidence>
<dbReference type="GO" id="GO:0005634">
    <property type="term" value="C:nucleus"/>
    <property type="evidence" value="ECO:0007669"/>
    <property type="project" value="UniProtKB-SubCell"/>
</dbReference>
<comment type="caution">
    <text evidence="8">The sequence shown here is derived from an EMBL/GenBank/DDBJ whole genome shotgun (WGS) entry which is preliminary data.</text>
</comment>
<accession>A0A9D3MPW8</accession>
<evidence type="ECO:0000256" key="2">
    <source>
        <dbReference type="ARBA" id="ARBA00004584"/>
    </source>
</evidence>
<sequence>MSKKSNPSRLDMNASSENDSSNSGRSDRSLRVAENSRKKREAEDPFLLALKYFSRVEEGTPWRGNDVLERHMAVVERVALSQGLPPEAITVMLDFALSLRMRTQFCVRTLKILIPASAVPQDAVIQGVSWLCVGKMTVSMQVMFLRWVLTVFDLIDSKDQLRAIYGFIFSFVTEESLCPYVCHLLYLLTRKESIRPYRVRKLLELQTKMGKQPFLMHLLALYKIFSPELVTLSFPSKMKSGFKNHNSTWKAALSAVQRRNNVEVTSDLRLTFGPREQPVSKKRKMRSHLTMPALSSVPQSGSSGRKALPLEQLRAFPQLLENLDRIELPAQMGSMLGSSLALHYLDCVRDSSAFLRLNFWLGHALHEEFLFCREASSQNTVEGTRFLNTLISTQRLLQEGFSSTEVFLYRFLRVWDGSLLRPEILTLLSDIPVVPSSRIKDLLFEPLMQLFFTSSLFFKCSVIECLNSMLLKWLTWHSVYALEDELDISVSSQNPVNMTLSGLMDSVVELVQFVGRIATIGLQLEGYHTLLLSFTLDFYETVCDMYLKYNLPLVLMPPAGVFYPALLSTSPVSVDRLCHVMHKYRTNLVSAKHQEKQTEKPFHISRKTYRKFNQYVVSIVSCLWNSRAFQPGMGIELGEDLLTRSKVSEYWGAFNLIHHPAFVSYAIDFHQKCWPERKELDLNSIKAGRRWDWYTEFLFCRGFQGVKEFVQNSFSRRSSIREVGTDSQ</sequence>
<dbReference type="PANTHER" id="PTHR48208:SF2">
    <property type="entry name" value="CENTROMERE PROTEIN I"/>
    <property type="match status" value="1"/>
</dbReference>
<comment type="similarity">
    <text evidence="3">Belongs to the CENP-I/CTF3 family.</text>
</comment>
<dbReference type="Proteomes" id="UP001044222">
    <property type="component" value="Unassembled WGS sequence"/>
</dbReference>
<keyword evidence="6" id="KW-0137">Centromere</keyword>
<dbReference type="OMA" id="RVFKNYY"/>
<dbReference type="EMBL" id="JAFIRN010000003">
    <property type="protein sequence ID" value="KAG5851841.1"/>
    <property type="molecule type" value="Genomic_DNA"/>
</dbReference>
<dbReference type="GO" id="GO:0000939">
    <property type="term" value="C:inner kinetochore"/>
    <property type="evidence" value="ECO:0007669"/>
    <property type="project" value="TreeGrafter"/>
</dbReference>
<evidence type="ECO:0000313" key="8">
    <source>
        <dbReference type="EMBL" id="KAG5851841.1"/>
    </source>
</evidence>
<organism evidence="8 9">
    <name type="scientific">Anguilla anguilla</name>
    <name type="common">European freshwater eel</name>
    <name type="synonym">Muraena anguilla</name>
    <dbReference type="NCBI Taxonomy" id="7936"/>
    <lineage>
        <taxon>Eukaryota</taxon>
        <taxon>Metazoa</taxon>
        <taxon>Chordata</taxon>
        <taxon>Craniata</taxon>
        <taxon>Vertebrata</taxon>
        <taxon>Euteleostomi</taxon>
        <taxon>Actinopterygii</taxon>
        <taxon>Neopterygii</taxon>
        <taxon>Teleostei</taxon>
        <taxon>Anguilliformes</taxon>
        <taxon>Anguillidae</taxon>
        <taxon>Anguilla</taxon>
    </lineage>
</organism>
<evidence type="ECO:0000313" key="9">
    <source>
        <dbReference type="Proteomes" id="UP001044222"/>
    </source>
</evidence>
<dbReference type="GO" id="GO:0034080">
    <property type="term" value="P:CENP-A containing chromatin assembly"/>
    <property type="evidence" value="ECO:0007669"/>
    <property type="project" value="TreeGrafter"/>
</dbReference>
<evidence type="ECO:0000256" key="4">
    <source>
        <dbReference type="ARBA" id="ARBA00022454"/>
    </source>
</evidence>
<reference evidence="8" key="1">
    <citation type="submission" date="2021-01" db="EMBL/GenBank/DDBJ databases">
        <title>A chromosome-scale assembly of European eel, Anguilla anguilla.</title>
        <authorList>
            <person name="Henkel C."/>
            <person name="Jong-Raadsen S.A."/>
            <person name="Dufour S."/>
            <person name="Weltzien F.-A."/>
            <person name="Palstra A.P."/>
            <person name="Pelster B."/>
            <person name="Spaink H.P."/>
            <person name="Van Den Thillart G.E."/>
            <person name="Jansen H."/>
            <person name="Zahm M."/>
            <person name="Klopp C."/>
            <person name="Cedric C."/>
            <person name="Louis A."/>
            <person name="Berthelot C."/>
            <person name="Parey E."/>
            <person name="Roest Crollius H."/>
            <person name="Montfort J."/>
            <person name="Robinson-Rechavi M."/>
            <person name="Bucao C."/>
            <person name="Bouchez O."/>
            <person name="Gislard M."/>
            <person name="Lluch J."/>
            <person name="Milhes M."/>
            <person name="Lampietro C."/>
            <person name="Lopez Roques C."/>
            <person name="Donnadieu C."/>
            <person name="Braasch I."/>
            <person name="Desvignes T."/>
            <person name="Postlethwait J."/>
            <person name="Bobe J."/>
            <person name="Guiguen Y."/>
            <person name="Dirks R."/>
        </authorList>
    </citation>
    <scope>NUCLEOTIDE SEQUENCE</scope>
    <source>
        <strain evidence="8">Tag_6206</strain>
        <tissue evidence="8">Liver</tissue>
    </source>
</reference>
<dbReference type="PANTHER" id="PTHR48208">
    <property type="entry name" value="CENTROMERE PROTEIN I"/>
    <property type="match status" value="1"/>
</dbReference>
<dbReference type="InterPro" id="IPR012485">
    <property type="entry name" value="CENP-I"/>
</dbReference>
<feature type="compositionally biased region" description="Low complexity" evidence="7">
    <location>
        <begin position="11"/>
        <end position="24"/>
    </location>
</feature>
<name>A0A9D3MPW8_ANGAN</name>
<gene>
    <name evidence="8" type="ORF">ANANG_G00056100</name>
</gene>
<evidence type="ECO:0000256" key="7">
    <source>
        <dbReference type="SAM" id="MobiDB-lite"/>
    </source>
</evidence>
<evidence type="ECO:0000256" key="6">
    <source>
        <dbReference type="ARBA" id="ARBA00023328"/>
    </source>
</evidence>
<dbReference type="GO" id="GO:0000070">
    <property type="term" value="P:mitotic sister chromatid segregation"/>
    <property type="evidence" value="ECO:0007669"/>
    <property type="project" value="TreeGrafter"/>
</dbReference>
<evidence type="ECO:0000256" key="1">
    <source>
        <dbReference type="ARBA" id="ARBA00004123"/>
    </source>
</evidence>
<comment type="subcellular location">
    <subcellularLocation>
        <location evidence="2">Chromosome</location>
        <location evidence="2">Centromere</location>
    </subcellularLocation>
    <subcellularLocation>
        <location evidence="1">Nucleus</location>
    </subcellularLocation>
</comment>
<feature type="region of interest" description="Disordered" evidence="7">
    <location>
        <begin position="1"/>
        <end position="38"/>
    </location>
</feature>
<dbReference type="OrthoDB" id="6347512at2759"/>
<keyword evidence="9" id="KW-1185">Reference proteome</keyword>
<proteinExistence type="inferred from homology"/>
<keyword evidence="5" id="KW-0539">Nucleus</keyword>
<evidence type="ECO:0008006" key="10">
    <source>
        <dbReference type="Google" id="ProtNLM"/>
    </source>
</evidence>
<dbReference type="Pfam" id="PF07778">
    <property type="entry name" value="CENP-I"/>
    <property type="match status" value="1"/>
</dbReference>
<keyword evidence="4" id="KW-0158">Chromosome</keyword>
<evidence type="ECO:0000256" key="3">
    <source>
        <dbReference type="ARBA" id="ARBA00005470"/>
    </source>
</evidence>